<dbReference type="SUPFAM" id="SSF63748">
    <property type="entry name" value="Tudor/PWWP/MBT"/>
    <property type="match status" value="5"/>
</dbReference>
<dbReference type="Pfam" id="PF00567">
    <property type="entry name" value="TUDOR"/>
    <property type="match status" value="4"/>
</dbReference>
<accession>A0A226MF97</accession>
<organism evidence="3 4">
    <name type="scientific">Callipepla squamata</name>
    <name type="common">Scaled quail</name>
    <dbReference type="NCBI Taxonomy" id="9009"/>
    <lineage>
        <taxon>Eukaryota</taxon>
        <taxon>Metazoa</taxon>
        <taxon>Chordata</taxon>
        <taxon>Craniata</taxon>
        <taxon>Vertebrata</taxon>
        <taxon>Euteleostomi</taxon>
        <taxon>Archelosauria</taxon>
        <taxon>Archosauria</taxon>
        <taxon>Dinosauria</taxon>
        <taxon>Saurischia</taxon>
        <taxon>Theropoda</taxon>
        <taxon>Coelurosauria</taxon>
        <taxon>Aves</taxon>
        <taxon>Neognathae</taxon>
        <taxon>Galloanserae</taxon>
        <taxon>Galliformes</taxon>
        <taxon>Odontophoridae</taxon>
        <taxon>Callipepla</taxon>
    </lineage>
</organism>
<dbReference type="PANTHER" id="PTHR22948:SF15">
    <property type="entry name" value="TUDOR DOMAIN-CONTAINING PROTEIN 6"/>
    <property type="match status" value="1"/>
</dbReference>
<dbReference type="EMBL" id="MCFN01001035">
    <property type="protein sequence ID" value="OXB53900.1"/>
    <property type="molecule type" value="Genomic_DNA"/>
</dbReference>
<feature type="domain" description="Tudor" evidence="2">
    <location>
        <begin position="1037"/>
        <end position="1095"/>
    </location>
</feature>
<dbReference type="Gene3D" id="2.30.30.140">
    <property type="match status" value="4"/>
</dbReference>
<dbReference type="SMART" id="SM00333">
    <property type="entry name" value="TUDOR"/>
    <property type="match status" value="5"/>
</dbReference>
<feature type="region of interest" description="Disordered" evidence="1">
    <location>
        <begin position="650"/>
        <end position="696"/>
    </location>
</feature>
<evidence type="ECO:0000313" key="3">
    <source>
        <dbReference type="EMBL" id="OXB53900.1"/>
    </source>
</evidence>
<dbReference type="STRING" id="9009.A0A226MF97"/>
<dbReference type="Proteomes" id="UP000198323">
    <property type="component" value="Unassembled WGS sequence"/>
</dbReference>
<dbReference type="PANTHER" id="PTHR22948">
    <property type="entry name" value="TUDOR DOMAIN CONTAINING PROTEIN"/>
    <property type="match status" value="1"/>
</dbReference>
<dbReference type="FunFam" id="2.30.30.140:FF:000018">
    <property type="entry name" value="Serine/threonine-protein kinase 31"/>
    <property type="match status" value="2"/>
</dbReference>
<dbReference type="InterPro" id="IPR035437">
    <property type="entry name" value="SNase_OB-fold_sf"/>
</dbReference>
<dbReference type="GO" id="GO:0030719">
    <property type="term" value="P:P granule organization"/>
    <property type="evidence" value="ECO:0007669"/>
    <property type="project" value="TreeGrafter"/>
</dbReference>
<feature type="domain" description="Tudor" evidence="2">
    <location>
        <begin position="821"/>
        <end position="880"/>
    </location>
</feature>
<feature type="domain" description="Tudor" evidence="2">
    <location>
        <begin position="297"/>
        <end position="357"/>
    </location>
</feature>
<dbReference type="InterPro" id="IPR050621">
    <property type="entry name" value="Tudor_domain_containing"/>
</dbReference>
<dbReference type="OrthoDB" id="9989103at2759"/>
<feature type="domain" description="Tudor" evidence="2">
    <location>
        <begin position="514"/>
        <end position="570"/>
    </location>
</feature>
<dbReference type="PROSITE" id="PS50304">
    <property type="entry name" value="TUDOR"/>
    <property type="match status" value="4"/>
</dbReference>
<sequence>MGSAAGLPGPGSAVTLRVRSVDVRPAVPVVRLWGLLGERRAEHVRLRADIQAAGSAAGGAEPRAGELGLVELAGTWHRCRVLGRRGRACRVFLLDEGHAVTVSADFVARGGRELFRLPPEALRCVVADLLPHGGAAGGDAPRSSWTEEAMELLRHLRGEELPGTVRELLLPQLLLVLELPQLVARMRRLGLAGHASPGAFCRALGRWLPPQDGSDAAVPAPVWEGGESPAAPRRQSYVEMRPGCPSGGQLEVGCTVDVVVTCAENPGYFWCQLKKCGEFAALMAEIQEYCQGSAHPRSWPRSVCLARYSVDRQWYRALIVSDVTAAEEAQVMYVDSGNRELVSLASLRSIDDRFLELKAQAFRCSLYNLIHPRGHDPFVWDEAAILAFQEFIDASSEQSELQCTIFALASRNNRELFNIVDLMTPFQSACQFLTERGVARRPSPQTPLAASVRLHSFYYSTHEIKIGSEEDVFITHVDDPQMFYCQLERCADVLARLAESVSRLSESVSCSEGWQKPGDLCLARYTNGIWYRGIITRTKPNKEVFFVDFGNTESVEDDHLLPIPGSAHDILLLPMQAIKCSLADLAGVPHEAAAWFKQAVLERQLKAIVVAKESGGKLLVELFDGDVQINAKLKEELGLRNNAEACRRVESAPLSSSADVGKGNEAAQSPLSAGESKNCGSAAQGGERSSKVHVEQKDVNLQQAAAKRERAAGFLAAEGKLSCNKRALPNEVGQETWTLSVEVDAESGNESDSEGSCVLLNCVTDLPRQGVVPALTVSAYVSYVNDPGDFYVQRASDGAQLHSISERLNGEMAAEIPRRRLLQAGDLICALYSEDSLWYRAVVKEKASDRLISVQYIDYGNAAVVGVDQVRRLPEDLVSVPAVGIPCFLGGLKCYESKAWAEKAALGFTERVSEVLLTCEFVEEVDGKWRVHLSDDRGEITVDLDDARPCSAEVLDRSAAVNTCKSLPPQAQSEPPSACESLSWKFPEPGQTVNVYVTVVNSPDYFWCCSADTESMDYIEEKIKEAENFGLNSVNSCIKSGDACLAKYSEDGKFYRAKVTGVKGDDVAVIHVDYGSEETVSLEVLRPIPRELLKVPNQAFPCCLSGFSPSEGSWLSEAKDKFYDLTVEFLLEAEVVETRENEAFEAPLSVVKLETSGRSINEEMRSFWKANIGSGHEAVPDPERPLEGKRHSSSTVGLCLKRDAATCGLAQEESESALLCSQCCSGVPCGCSGGSEGNVSVQAAESGEVAGGGETAKLPWCSAKEIAPLGDESTNKAALQPRGSQRLHAVGGGMKSAVQEPPELPFLQDVELKAEALAAGRAAGLLLGNEQEELVGWPLLQVEPAAGGDAGAPIRPDELQMYCSYSDLEELILELEEIAVHPLVAAGTEEALETETLEMQAASGSESREKALEGEVCEPPLLCEQVGRLAVLQSETLPSLNEGQSLVPSLSDVGKTGELFLSETPLSVRQTAKTLELNFSGVHSAEAVQEDWMEVEPPLVLPSSDGGPEEQAKAADMLAMVSTEIEQLLDLVLPAAKPSQEDGEEDSLGLEHAALQSSSCSGSQFSVLTKDLMDQKPVSTVQAYDYRAEKRGEWQREGGCYVKERMQQDVAELFEECGSTPTHVLSLDCQPAEEAGRKPSDNVADYSAERGGYTCKLKGFAVGSKCVVWTSLEWCEALILEVSEKGTRVLNLSSGTEEIVDPENVWNIIPSWACTSPEKNRAAAIQLKLEIMFCSIPDHLKSP</sequence>
<evidence type="ECO:0000313" key="4">
    <source>
        <dbReference type="Proteomes" id="UP000198323"/>
    </source>
</evidence>
<evidence type="ECO:0000259" key="2">
    <source>
        <dbReference type="PROSITE" id="PS50304"/>
    </source>
</evidence>
<gene>
    <name evidence="3" type="ORF">ASZ78_001394</name>
</gene>
<dbReference type="GO" id="GO:0007283">
    <property type="term" value="P:spermatogenesis"/>
    <property type="evidence" value="ECO:0007669"/>
    <property type="project" value="TreeGrafter"/>
</dbReference>
<protein>
    <recommendedName>
        <fullName evidence="2">Tudor domain-containing protein</fullName>
    </recommendedName>
</protein>
<evidence type="ECO:0000256" key="1">
    <source>
        <dbReference type="SAM" id="MobiDB-lite"/>
    </source>
</evidence>
<dbReference type="Gene3D" id="2.40.50.90">
    <property type="match status" value="5"/>
</dbReference>
<dbReference type="InterPro" id="IPR002999">
    <property type="entry name" value="Tudor"/>
</dbReference>
<reference evidence="3 4" key="1">
    <citation type="submission" date="2016-07" db="EMBL/GenBank/DDBJ databases">
        <title>Disparate Historic Effective Population Sizes Predicted by Modern Levels of Genome Diversity for the Scaled Quail (Callipepla squamata) and the Northern Bobwhite (Colinus virginianus): Inferences from First and Second Generation Draft Genome Assemblies for Sympatric New World Quail.</title>
        <authorList>
            <person name="Oldeschulte D.L."/>
            <person name="Halley Y.A."/>
            <person name="Bhattarai E.K."/>
            <person name="Brashear W.A."/>
            <person name="Hill J."/>
            <person name="Metz R.P."/>
            <person name="Johnson C.D."/>
            <person name="Rollins D."/>
            <person name="Peterson M.J."/>
            <person name="Bickhart D.M."/>
            <person name="Decker J.E."/>
            <person name="Seabury C.M."/>
        </authorList>
    </citation>
    <scope>NUCLEOTIDE SEQUENCE [LARGE SCALE GENOMIC DNA]</scope>
    <source>
        <strain evidence="3 4">Texas</strain>
        <tissue evidence="3">Leg muscle</tissue>
    </source>
</reference>
<dbReference type="GO" id="GO:0034587">
    <property type="term" value="P:piRNA processing"/>
    <property type="evidence" value="ECO:0007669"/>
    <property type="project" value="TreeGrafter"/>
</dbReference>
<keyword evidence="4" id="KW-1185">Reference proteome</keyword>
<dbReference type="GO" id="GO:0043186">
    <property type="term" value="C:P granule"/>
    <property type="evidence" value="ECO:0007669"/>
    <property type="project" value="TreeGrafter"/>
</dbReference>
<comment type="caution">
    <text evidence="3">The sequence shown here is derived from an EMBL/GenBank/DDBJ whole genome shotgun (WGS) entry which is preliminary data.</text>
</comment>
<name>A0A226MF97_CALSU</name>
<proteinExistence type="predicted"/>